<name>A0ABQ6UIP1_9ACTN</name>
<dbReference type="RefSeq" id="WP_151012480.1">
    <property type="nucleotide sequence ID" value="NZ_WAAR01000036.1"/>
</dbReference>
<accession>A0ABQ6UIP1</accession>
<evidence type="ECO:0000313" key="2">
    <source>
        <dbReference type="Proteomes" id="UP000471364"/>
    </source>
</evidence>
<dbReference type="Proteomes" id="UP000471364">
    <property type="component" value="Unassembled WGS sequence"/>
</dbReference>
<reference evidence="1 2" key="1">
    <citation type="submission" date="2019-09" db="EMBL/GenBank/DDBJ databases">
        <title>High taxonomic diversity of Micromonospora strains isolated from Medicago sativa nodules in different geographical locations.</title>
        <authorList>
            <person name="Martinez-Hidalgo P."/>
            <person name="Flores-Felix J.D."/>
            <person name="Velazquez E."/>
            <person name="Brau L."/>
            <person name="Trujillo M.E."/>
            <person name="Martinez-Molina E."/>
        </authorList>
    </citation>
    <scope>NUCLEOTIDE SEQUENCE [LARGE SCALE GENOMIC DNA]</scope>
    <source>
        <strain evidence="1 2">ALFB5</strain>
    </source>
</reference>
<evidence type="ECO:0008006" key="3">
    <source>
        <dbReference type="Google" id="ProtNLM"/>
    </source>
</evidence>
<dbReference type="EMBL" id="WAAR01000036">
    <property type="protein sequence ID" value="KAB1116737.1"/>
    <property type="molecule type" value="Genomic_DNA"/>
</dbReference>
<protein>
    <recommendedName>
        <fullName evidence="3">MarR family transcriptional regulator</fullName>
    </recommendedName>
</protein>
<proteinExistence type="predicted"/>
<evidence type="ECO:0000313" key="1">
    <source>
        <dbReference type="EMBL" id="KAB1116737.1"/>
    </source>
</evidence>
<sequence>MTDADTPQSALSRRALRFADGASRPVLVEKLYVNWDLDANYALSFQSTRMRVAGWWPTEGVAWEKFGDVITEHVQAGRLVMCTTSESPDHPEYHITQGHNYGSPSAPFTWGTRPLVLRYITTPAGSIAWKKHLAAQAAATARKAREEAAAEERRQAHLVLVADRVFSAAQGGAATVTAMAAATGFDTGDIQVAVHQLVADGRLVYDGRRLISGHRWRPATGT</sequence>
<comment type="caution">
    <text evidence="1">The sequence shown here is derived from an EMBL/GenBank/DDBJ whole genome shotgun (WGS) entry which is preliminary data.</text>
</comment>
<gene>
    <name evidence="1" type="ORF">F6X54_10675</name>
</gene>
<keyword evidence="2" id="KW-1185">Reference proteome</keyword>
<organism evidence="1 2">
    <name type="scientific">Micromonospora aurantiaca</name>
    <name type="common">nom. illeg.</name>
    <dbReference type="NCBI Taxonomy" id="47850"/>
    <lineage>
        <taxon>Bacteria</taxon>
        <taxon>Bacillati</taxon>
        <taxon>Actinomycetota</taxon>
        <taxon>Actinomycetes</taxon>
        <taxon>Micromonosporales</taxon>
        <taxon>Micromonosporaceae</taxon>
        <taxon>Micromonospora</taxon>
    </lineage>
</organism>